<evidence type="ECO:0000259" key="4">
    <source>
        <dbReference type="Pfam" id="PF04755"/>
    </source>
</evidence>
<keyword evidence="3" id="KW-0809">Transit peptide</keyword>
<dbReference type="GO" id="GO:0009536">
    <property type="term" value="C:plastid"/>
    <property type="evidence" value="ECO:0007669"/>
    <property type="project" value="UniProtKB-SubCell"/>
</dbReference>
<feature type="domain" description="Plastid lipid-associated protein/fibrillin conserved" evidence="4">
    <location>
        <begin position="93"/>
        <end position="276"/>
    </location>
</feature>
<evidence type="ECO:0000256" key="3">
    <source>
        <dbReference type="ARBA" id="ARBA00022946"/>
    </source>
</evidence>
<evidence type="ECO:0000313" key="6">
    <source>
        <dbReference type="Proteomes" id="UP000594638"/>
    </source>
</evidence>
<protein>
    <recommendedName>
        <fullName evidence="4">Plastid lipid-associated protein/fibrillin conserved domain-containing protein</fullName>
    </recommendedName>
</protein>
<evidence type="ECO:0000313" key="5">
    <source>
        <dbReference type="EMBL" id="CAA3021032.1"/>
    </source>
</evidence>
<dbReference type="OrthoDB" id="2015720at2759"/>
<dbReference type="Proteomes" id="UP000594638">
    <property type="component" value="Unassembled WGS sequence"/>
</dbReference>
<dbReference type="InterPro" id="IPR006843">
    <property type="entry name" value="PAP/fibrillin_dom"/>
</dbReference>
<keyword evidence="2" id="KW-0934">Plastid</keyword>
<name>A0A8S0UT56_OLEEU</name>
<dbReference type="EMBL" id="CACTIH010009047">
    <property type="protein sequence ID" value="CAA3021032.1"/>
    <property type="molecule type" value="Genomic_DNA"/>
</dbReference>
<gene>
    <name evidence="5" type="ORF">OLEA9_A022491</name>
</gene>
<dbReference type="PANTHER" id="PTHR31906">
    <property type="entry name" value="PLASTID-LIPID-ASSOCIATED PROTEIN 4, CHLOROPLASTIC-RELATED"/>
    <property type="match status" value="1"/>
</dbReference>
<dbReference type="Pfam" id="PF04755">
    <property type="entry name" value="PAP_fibrillin"/>
    <property type="match status" value="1"/>
</dbReference>
<proteinExistence type="predicted"/>
<sequence length="300" mass="33491">MACSVSIQTLLLTPKLHSPSCNSFPVLQSNGNDKYGNRKRKVIKRCRGMVQHLVKGRPSAAYAREMERLSAKESLLRAFKDAGGFEALIAGKTTEMQCIDVNERIVSLERLNSTLRPTTSPYLEGQWKREWLGSGSPGFIAARFLFERFPPTLANLSNLDTVIKDEYANIAANIKLLNLIQSNFILSARLSIEGPRRMKVEYVEGIFESPKIYEESIPQQLKSVLVQAASTVQQLPVSIRDAIVSGVRIPLGGTFQRLFLISYLDEDILITRDTAGVPEVFRRLDSAPLPMIDGITEFES</sequence>
<reference evidence="5 6" key="1">
    <citation type="submission" date="2019-12" db="EMBL/GenBank/DDBJ databases">
        <authorList>
            <person name="Alioto T."/>
            <person name="Alioto T."/>
            <person name="Gomez Garrido J."/>
        </authorList>
    </citation>
    <scope>NUCLEOTIDE SEQUENCE [LARGE SCALE GENOMIC DNA]</scope>
</reference>
<accession>A0A8S0UT56</accession>
<evidence type="ECO:0000256" key="2">
    <source>
        <dbReference type="ARBA" id="ARBA00022640"/>
    </source>
</evidence>
<dbReference type="InterPro" id="IPR039633">
    <property type="entry name" value="PAP"/>
</dbReference>
<comment type="subcellular location">
    <subcellularLocation>
        <location evidence="1">Plastid</location>
    </subcellularLocation>
</comment>
<dbReference type="AlphaFoldDB" id="A0A8S0UT56"/>
<dbReference type="Gramene" id="OE9A022491T1">
    <property type="protein sequence ID" value="OE9A022491C1"/>
    <property type="gene ID" value="OE9A022491"/>
</dbReference>
<organism evidence="5 6">
    <name type="scientific">Olea europaea subsp. europaea</name>
    <dbReference type="NCBI Taxonomy" id="158383"/>
    <lineage>
        <taxon>Eukaryota</taxon>
        <taxon>Viridiplantae</taxon>
        <taxon>Streptophyta</taxon>
        <taxon>Embryophyta</taxon>
        <taxon>Tracheophyta</taxon>
        <taxon>Spermatophyta</taxon>
        <taxon>Magnoliopsida</taxon>
        <taxon>eudicotyledons</taxon>
        <taxon>Gunneridae</taxon>
        <taxon>Pentapetalae</taxon>
        <taxon>asterids</taxon>
        <taxon>lamiids</taxon>
        <taxon>Lamiales</taxon>
        <taxon>Oleaceae</taxon>
        <taxon>Oleeae</taxon>
        <taxon>Olea</taxon>
    </lineage>
</organism>
<keyword evidence="6" id="KW-1185">Reference proteome</keyword>
<comment type="caution">
    <text evidence="5">The sequence shown here is derived from an EMBL/GenBank/DDBJ whole genome shotgun (WGS) entry which is preliminary data.</text>
</comment>
<evidence type="ECO:0000256" key="1">
    <source>
        <dbReference type="ARBA" id="ARBA00004474"/>
    </source>
</evidence>